<dbReference type="PANTHER" id="PTHR42752:SF1">
    <property type="entry name" value="IMIDAZOLONEPROPIONASE-RELATED"/>
    <property type="match status" value="1"/>
</dbReference>
<dbReference type="EC" id="3.5.2.7" evidence="1 8"/>
<keyword evidence="2 8" id="KW-0963">Cytoplasm</keyword>
<accession>A0ABS2NMN2</accession>
<feature type="binding site" evidence="8">
    <location>
        <position position="154"/>
    </location>
    <ligand>
        <name>4-imidazolone-5-propanoate</name>
        <dbReference type="ChEBI" id="CHEBI:77893"/>
    </ligand>
</feature>
<keyword evidence="5 8" id="KW-0369">Histidine metabolism</keyword>
<gene>
    <name evidence="8" type="primary">hutI</name>
    <name evidence="10" type="ORF">JOC73_000717</name>
</gene>
<keyword evidence="11" id="KW-1185">Reference proteome</keyword>
<protein>
    <recommendedName>
        <fullName evidence="1 8">Imidazolonepropionase</fullName>
        <ecNumber evidence="1 8">3.5.2.7</ecNumber>
    </recommendedName>
    <alternativeName>
        <fullName evidence="8">Imidazolone-5-propionate hydrolase</fullName>
    </alternativeName>
</protein>
<feature type="domain" description="Amidohydrolase 3" evidence="9">
    <location>
        <begin position="65"/>
        <end position="98"/>
    </location>
</feature>
<dbReference type="Proteomes" id="UP001314796">
    <property type="component" value="Unassembled WGS sequence"/>
</dbReference>
<evidence type="ECO:0000256" key="1">
    <source>
        <dbReference type="ARBA" id="ARBA00012864"/>
    </source>
</evidence>
<dbReference type="SUPFAM" id="SSF51556">
    <property type="entry name" value="Metallo-dependent hydrolases"/>
    <property type="match status" value="1"/>
</dbReference>
<evidence type="ECO:0000256" key="8">
    <source>
        <dbReference type="HAMAP-Rule" id="MF_00372"/>
    </source>
</evidence>
<evidence type="ECO:0000256" key="2">
    <source>
        <dbReference type="ARBA" id="ARBA00022490"/>
    </source>
</evidence>
<dbReference type="HAMAP" id="MF_00372">
    <property type="entry name" value="HutI"/>
    <property type="match status" value="1"/>
</dbReference>
<comment type="function">
    <text evidence="8">Catalyzes the hydrolytic cleavage of the carbon-nitrogen bond in imidazolone-5-propanoate to yield N-formimidoyl-L-glutamate. It is the third step in the universal histidine degradation pathway.</text>
</comment>
<evidence type="ECO:0000256" key="6">
    <source>
        <dbReference type="ARBA" id="ARBA00022833"/>
    </source>
</evidence>
<evidence type="ECO:0000313" key="10">
    <source>
        <dbReference type="EMBL" id="MBM7614206.1"/>
    </source>
</evidence>
<evidence type="ECO:0000259" key="9">
    <source>
        <dbReference type="Pfam" id="PF07969"/>
    </source>
</evidence>
<comment type="cofactor">
    <cofactor evidence="8">
        <name>Zn(2+)</name>
        <dbReference type="ChEBI" id="CHEBI:29105"/>
    </cofactor>
    <cofactor evidence="8">
        <name>Fe(3+)</name>
        <dbReference type="ChEBI" id="CHEBI:29034"/>
    </cofactor>
    <text evidence="8">Binds 1 zinc or iron ion per subunit.</text>
</comment>
<keyword evidence="6 8" id="KW-0862">Zinc</keyword>
<proteinExistence type="inferred from homology"/>
<feature type="binding site" evidence="8">
    <location>
        <position position="84"/>
    </location>
    <ligand>
        <name>Fe(3+)</name>
        <dbReference type="ChEBI" id="CHEBI:29034"/>
    </ligand>
</feature>
<keyword evidence="4 8" id="KW-0378">Hydrolase</keyword>
<evidence type="ECO:0000313" key="11">
    <source>
        <dbReference type="Proteomes" id="UP001314796"/>
    </source>
</evidence>
<feature type="binding site" evidence="8">
    <location>
        <position position="187"/>
    </location>
    <ligand>
        <name>4-imidazolone-5-propanoate</name>
        <dbReference type="ChEBI" id="CHEBI:77893"/>
    </ligand>
</feature>
<feature type="binding site" evidence="8">
    <location>
        <position position="255"/>
    </location>
    <ligand>
        <name>4-imidazolone-5-propanoate</name>
        <dbReference type="ChEBI" id="CHEBI:77893"/>
    </ligand>
</feature>
<dbReference type="InterPro" id="IPR032466">
    <property type="entry name" value="Metal_Hydrolase"/>
</dbReference>
<dbReference type="Gene3D" id="2.30.40.10">
    <property type="entry name" value="Urease, subunit C, domain 1"/>
    <property type="match status" value="1"/>
</dbReference>
<keyword evidence="3 8" id="KW-0479">Metal-binding</keyword>
<feature type="binding site" evidence="8">
    <location>
        <position position="331"/>
    </location>
    <ligand>
        <name>4-imidazolone-5-propanoate</name>
        <dbReference type="ChEBI" id="CHEBI:77893"/>
    </ligand>
</feature>
<comment type="caution">
    <text evidence="10">The sequence shown here is derived from an EMBL/GenBank/DDBJ whole genome shotgun (WGS) entry which is preliminary data.</text>
</comment>
<evidence type="ECO:0000256" key="7">
    <source>
        <dbReference type="ARBA" id="ARBA00023004"/>
    </source>
</evidence>
<feature type="binding site" evidence="8">
    <location>
        <position position="82"/>
    </location>
    <ligand>
        <name>Zn(2+)</name>
        <dbReference type="ChEBI" id="CHEBI:29105"/>
    </ligand>
</feature>
<name>A0ABS2NMN2_9FIRM</name>
<feature type="binding site" evidence="8">
    <location>
        <position position="326"/>
    </location>
    <ligand>
        <name>Fe(3+)</name>
        <dbReference type="ChEBI" id="CHEBI:29034"/>
    </ligand>
</feature>
<feature type="binding site" evidence="8">
    <location>
        <position position="84"/>
    </location>
    <ligand>
        <name>Zn(2+)</name>
        <dbReference type="ChEBI" id="CHEBI:29105"/>
    </ligand>
</feature>
<feature type="binding site" evidence="8">
    <location>
        <position position="91"/>
    </location>
    <ligand>
        <name>4-imidazolone-5-propanoate</name>
        <dbReference type="ChEBI" id="CHEBI:77893"/>
    </ligand>
</feature>
<feature type="binding site" evidence="8">
    <location>
        <position position="330"/>
    </location>
    <ligand>
        <name>N-formimidoyl-L-glutamate</name>
        <dbReference type="ChEBI" id="CHEBI:58928"/>
    </ligand>
</feature>
<reference evidence="10 11" key="1">
    <citation type="submission" date="2021-01" db="EMBL/GenBank/DDBJ databases">
        <title>Genomic Encyclopedia of Type Strains, Phase IV (KMG-IV): sequencing the most valuable type-strain genomes for metagenomic binning, comparative biology and taxonomic classification.</title>
        <authorList>
            <person name="Goeker M."/>
        </authorList>
    </citation>
    <scope>NUCLEOTIDE SEQUENCE [LARGE SCALE GENOMIC DNA]</scope>
    <source>
        <strain evidence="10 11">DSM 25890</strain>
    </source>
</reference>
<dbReference type="InterPro" id="IPR005920">
    <property type="entry name" value="HutI"/>
</dbReference>
<comment type="subcellular location">
    <subcellularLocation>
        <location evidence="8">Cytoplasm</location>
    </subcellularLocation>
</comment>
<dbReference type="SUPFAM" id="SSF51338">
    <property type="entry name" value="Composite domain of metallo-dependent hydrolases"/>
    <property type="match status" value="1"/>
</dbReference>
<feature type="domain" description="Amidohydrolase 3" evidence="9">
    <location>
        <begin position="137"/>
        <end position="415"/>
    </location>
</feature>
<dbReference type="NCBIfam" id="TIGR01224">
    <property type="entry name" value="hutI"/>
    <property type="match status" value="1"/>
</dbReference>
<comment type="catalytic activity">
    <reaction evidence="8">
        <text>4-imidazolone-5-propanoate + H2O = N-formimidoyl-L-glutamate</text>
        <dbReference type="Rhea" id="RHEA:23660"/>
        <dbReference type="ChEBI" id="CHEBI:15377"/>
        <dbReference type="ChEBI" id="CHEBI:58928"/>
        <dbReference type="ChEBI" id="CHEBI:77893"/>
        <dbReference type="EC" id="3.5.2.7"/>
    </reaction>
</comment>
<feature type="binding site" evidence="8">
    <location>
        <position position="82"/>
    </location>
    <ligand>
        <name>Fe(3+)</name>
        <dbReference type="ChEBI" id="CHEBI:29034"/>
    </ligand>
</feature>
<dbReference type="PANTHER" id="PTHR42752">
    <property type="entry name" value="IMIDAZOLONEPROPIONASE"/>
    <property type="match status" value="1"/>
</dbReference>
<dbReference type="RefSeq" id="WP_204400483.1">
    <property type="nucleotide sequence ID" value="NZ_JAFBEE010000003.1"/>
</dbReference>
<evidence type="ECO:0000256" key="4">
    <source>
        <dbReference type="ARBA" id="ARBA00022801"/>
    </source>
</evidence>
<sequence length="425" mass="46335">MKKGKLLVKGASEVVTCSGFQAKKGKEMQDLKVIPNGSVVIEDGIIKAVGPTEEILKQYDESQYEVIDATGKAVLPGFVDSHTHLVFGGYRAEEFSWRLQGQNYMEIMEKGGGIVSSVRSTKAASHDELYKVGMKRLDSMLSFGVTTVEGKSGYGLDLETEIKQLEVTNKVNEDHPVDVVPTFLGAHAVPPEYKGREDEFIDYMTNDVLPVVAERKLAEFCDIFCEKKVFSVEQSRRHLSKAKELGFKIKIHADEIVQLGGAELAAELGAVSADHLLQASDKGVADMAEKNVVATLLPGTAFSLKEDFARGRYMIDQGCAVALATDLNPGSCFTESIPLIFSLATLYMKMTTEETITAITINGAAAVDRADTIGSIDIGKKADMIMLEFPSYHYIPYHIGVSTVEKVIKNGVLVFDKEQGGGRLC</sequence>
<feature type="binding site" evidence="8">
    <location>
        <position position="154"/>
    </location>
    <ligand>
        <name>N-formimidoyl-L-glutamate</name>
        <dbReference type="ChEBI" id="CHEBI:58928"/>
    </ligand>
</feature>
<dbReference type="InterPro" id="IPR013108">
    <property type="entry name" value="Amidohydro_3"/>
</dbReference>
<organism evidence="10 11">
    <name type="scientific">Alkaliphilus hydrothermalis</name>
    <dbReference type="NCBI Taxonomy" id="1482730"/>
    <lineage>
        <taxon>Bacteria</taxon>
        <taxon>Bacillati</taxon>
        <taxon>Bacillota</taxon>
        <taxon>Clostridia</taxon>
        <taxon>Peptostreptococcales</taxon>
        <taxon>Natronincolaceae</taxon>
        <taxon>Alkaliphilus</taxon>
    </lineage>
</organism>
<dbReference type="GO" id="GO:0050480">
    <property type="term" value="F:imidazolonepropionase activity"/>
    <property type="evidence" value="ECO:0007669"/>
    <property type="project" value="UniProtKB-EC"/>
</dbReference>
<feature type="binding site" evidence="8">
    <location>
        <position position="326"/>
    </location>
    <ligand>
        <name>Zn(2+)</name>
        <dbReference type="ChEBI" id="CHEBI:29105"/>
    </ligand>
</feature>
<dbReference type="CDD" id="cd01296">
    <property type="entry name" value="Imidazolone-5PH"/>
    <property type="match status" value="1"/>
</dbReference>
<dbReference type="Gene3D" id="3.20.20.140">
    <property type="entry name" value="Metal-dependent hydrolases"/>
    <property type="match status" value="1"/>
</dbReference>
<dbReference type="EMBL" id="JAFBEE010000003">
    <property type="protein sequence ID" value="MBM7614206.1"/>
    <property type="molecule type" value="Genomic_DNA"/>
</dbReference>
<evidence type="ECO:0000256" key="5">
    <source>
        <dbReference type="ARBA" id="ARBA00022808"/>
    </source>
</evidence>
<evidence type="ECO:0000256" key="3">
    <source>
        <dbReference type="ARBA" id="ARBA00022723"/>
    </source>
</evidence>
<feature type="binding site" evidence="8">
    <location>
        <position position="328"/>
    </location>
    <ligand>
        <name>N-formimidoyl-L-glutamate</name>
        <dbReference type="ChEBI" id="CHEBI:58928"/>
    </ligand>
</feature>
<feature type="binding site" evidence="8">
    <location>
        <position position="252"/>
    </location>
    <ligand>
        <name>Zn(2+)</name>
        <dbReference type="ChEBI" id="CHEBI:29105"/>
    </ligand>
</feature>
<keyword evidence="7 8" id="KW-0408">Iron</keyword>
<comment type="pathway">
    <text evidence="8">Amino-acid degradation; L-histidine degradation into L-glutamate; N-formimidoyl-L-glutamate from L-histidine: step 3/3.</text>
</comment>
<dbReference type="InterPro" id="IPR011059">
    <property type="entry name" value="Metal-dep_hydrolase_composite"/>
</dbReference>
<dbReference type="Pfam" id="PF07969">
    <property type="entry name" value="Amidohydro_3"/>
    <property type="match status" value="2"/>
</dbReference>
<comment type="similarity">
    <text evidence="8">Belongs to the metallo-dependent hydrolases superfamily. HutI family.</text>
</comment>
<feature type="binding site" evidence="8">
    <location>
        <position position="252"/>
    </location>
    <ligand>
        <name>Fe(3+)</name>
        <dbReference type="ChEBI" id="CHEBI:29034"/>
    </ligand>
</feature>